<accession>A0A133XVQ4</accession>
<evidence type="ECO:0000313" key="2">
    <source>
        <dbReference type="Proteomes" id="UP000070675"/>
    </source>
</evidence>
<protein>
    <submittedName>
        <fullName evidence="1">Uncharacterized protein</fullName>
    </submittedName>
</protein>
<evidence type="ECO:0000313" key="1">
    <source>
        <dbReference type="EMBL" id="KXB35021.1"/>
    </source>
</evidence>
<organism evidence="1 2">
    <name type="scientific">Atopobium deltae</name>
    <dbReference type="NCBI Taxonomy" id="1393034"/>
    <lineage>
        <taxon>Bacteria</taxon>
        <taxon>Bacillati</taxon>
        <taxon>Actinomycetota</taxon>
        <taxon>Coriobacteriia</taxon>
        <taxon>Coriobacteriales</taxon>
        <taxon>Atopobiaceae</taxon>
        <taxon>Atopobium</taxon>
    </lineage>
</organism>
<dbReference type="AlphaFoldDB" id="A0A133XVQ4"/>
<proteinExistence type="predicted"/>
<reference evidence="2" key="1">
    <citation type="submission" date="2016-01" db="EMBL/GenBank/DDBJ databases">
        <authorList>
            <person name="Mitreva M."/>
            <person name="Pepin K.H."/>
            <person name="Mihindukulasuriya K.A."/>
            <person name="Fulton R."/>
            <person name="Fronick C."/>
            <person name="O'Laughlin M."/>
            <person name="Miner T."/>
            <person name="Herter B."/>
            <person name="Rosa B.A."/>
            <person name="Cordes M."/>
            <person name="Tomlinson C."/>
            <person name="Wollam A."/>
            <person name="Palsikar V.B."/>
            <person name="Mardis E.R."/>
            <person name="Wilson R.K."/>
        </authorList>
    </citation>
    <scope>NUCLEOTIDE SEQUENCE [LARGE SCALE GENOMIC DNA]</scope>
    <source>
        <strain evidence="2">DNF00019</strain>
    </source>
</reference>
<dbReference type="EMBL" id="LSCR01000007">
    <property type="protein sequence ID" value="KXB35021.1"/>
    <property type="molecule type" value="Genomic_DNA"/>
</dbReference>
<dbReference type="Proteomes" id="UP000070675">
    <property type="component" value="Unassembled WGS sequence"/>
</dbReference>
<dbReference type="STRING" id="1393034.HMPREF3192_00634"/>
<dbReference type="PATRIC" id="fig|1393034.3.peg.615"/>
<keyword evidence="2" id="KW-1185">Reference proteome</keyword>
<sequence length="56" mass="6264">MNIIVQECYKIPSTVKMLPFIPQSARQSQRLQHSNEIIGILGDEVIVILVGRRACG</sequence>
<comment type="caution">
    <text evidence="1">The sequence shown here is derived from an EMBL/GenBank/DDBJ whole genome shotgun (WGS) entry which is preliminary data.</text>
</comment>
<name>A0A133XVQ4_9ACTN</name>
<gene>
    <name evidence="1" type="ORF">HMPREF3192_00634</name>
</gene>